<dbReference type="PANTHER" id="PTHR38103">
    <property type="entry name" value="RECOMBINATION-ASSOCIATED PROTEIN RDGC"/>
    <property type="match status" value="1"/>
</dbReference>
<reference evidence="6" key="2">
    <citation type="journal article" date="2021" name="PeerJ">
        <title>Extensive microbial diversity within the chicken gut microbiome revealed by metagenomics and culture.</title>
        <authorList>
            <person name="Gilroy R."/>
            <person name="Ravi A."/>
            <person name="Getino M."/>
            <person name="Pursley I."/>
            <person name="Horton D.L."/>
            <person name="Alikhan N.F."/>
            <person name="Baker D."/>
            <person name="Gharbi K."/>
            <person name="Hall N."/>
            <person name="Watson M."/>
            <person name="Adriaenssens E.M."/>
            <person name="Foster-Nyarko E."/>
            <person name="Jarju S."/>
            <person name="Secka A."/>
            <person name="Antonio M."/>
            <person name="Oren A."/>
            <person name="Chaudhuri R.R."/>
            <person name="La Ragione R."/>
            <person name="Hildebrand F."/>
            <person name="Pallen M.J."/>
        </authorList>
    </citation>
    <scope>NUCLEOTIDE SEQUENCE</scope>
    <source>
        <strain evidence="6">17213</strain>
    </source>
</reference>
<evidence type="ECO:0000256" key="2">
    <source>
        <dbReference type="ARBA" id="ARBA00008657"/>
    </source>
</evidence>
<name>A0A9D9DBX8_9GAMM</name>
<dbReference type="Proteomes" id="UP000823631">
    <property type="component" value="Unassembled WGS sequence"/>
</dbReference>
<comment type="subcellular location">
    <subcellularLocation>
        <location evidence="1">Cytoplasm</location>
        <location evidence="1">Nucleoid</location>
    </subcellularLocation>
</comment>
<evidence type="ECO:0000256" key="3">
    <source>
        <dbReference type="ARBA" id="ARBA00022296"/>
    </source>
</evidence>
<dbReference type="InterPro" id="IPR007476">
    <property type="entry name" value="RdgC"/>
</dbReference>
<evidence type="ECO:0000313" key="6">
    <source>
        <dbReference type="EMBL" id="MBO8416087.1"/>
    </source>
</evidence>
<reference evidence="6" key="1">
    <citation type="submission" date="2020-10" db="EMBL/GenBank/DDBJ databases">
        <authorList>
            <person name="Gilroy R."/>
        </authorList>
    </citation>
    <scope>NUCLEOTIDE SEQUENCE</scope>
    <source>
        <strain evidence="6">17213</strain>
    </source>
</reference>
<accession>A0A9D9DBX8</accession>
<keyword evidence="5" id="KW-0233">DNA recombination</keyword>
<dbReference type="PANTHER" id="PTHR38103:SF1">
    <property type="entry name" value="RECOMBINATION-ASSOCIATED PROTEIN RDGC"/>
    <property type="match status" value="1"/>
</dbReference>
<dbReference type="GO" id="GO:0003690">
    <property type="term" value="F:double-stranded DNA binding"/>
    <property type="evidence" value="ECO:0007669"/>
    <property type="project" value="TreeGrafter"/>
</dbReference>
<dbReference type="GO" id="GO:0006310">
    <property type="term" value="P:DNA recombination"/>
    <property type="evidence" value="ECO:0007669"/>
    <property type="project" value="UniProtKB-KW"/>
</dbReference>
<evidence type="ECO:0000256" key="5">
    <source>
        <dbReference type="ARBA" id="ARBA00023172"/>
    </source>
</evidence>
<proteinExistence type="inferred from homology"/>
<comment type="caution">
    <text evidence="6">The sequence shown here is derived from an EMBL/GenBank/DDBJ whole genome shotgun (WGS) entry which is preliminary data.</text>
</comment>
<dbReference type="Pfam" id="PF04381">
    <property type="entry name" value="RdgC"/>
    <property type="match status" value="1"/>
</dbReference>
<dbReference type="NCBIfam" id="NF001464">
    <property type="entry name" value="PRK00321.1-5"/>
    <property type="match status" value="1"/>
</dbReference>
<evidence type="ECO:0000313" key="7">
    <source>
        <dbReference type="Proteomes" id="UP000823631"/>
    </source>
</evidence>
<evidence type="ECO:0000256" key="1">
    <source>
        <dbReference type="ARBA" id="ARBA00004453"/>
    </source>
</evidence>
<protein>
    <recommendedName>
        <fullName evidence="3">Recombination-associated protein RdgC</fullName>
    </recommendedName>
</protein>
<dbReference type="EMBL" id="JADINH010000144">
    <property type="protein sequence ID" value="MBO8416087.1"/>
    <property type="molecule type" value="Genomic_DNA"/>
</dbReference>
<dbReference type="GO" id="GO:0043590">
    <property type="term" value="C:bacterial nucleoid"/>
    <property type="evidence" value="ECO:0007669"/>
    <property type="project" value="TreeGrafter"/>
</dbReference>
<keyword evidence="4" id="KW-0963">Cytoplasm</keyword>
<dbReference type="AlphaFoldDB" id="A0A9D9DBX8"/>
<sequence length="305" mass="34415">MWFKNAQIYSLQLTDEQKALLRDDTKFEEILKQKAFRPCQAQEVATIGFAPLFGRQAEAMSFSHGPHHFVRLLEETKLLPASVIKAELDEEIAAKEENLGRELQKNEIQTLKTAVTAKLMERAFSAQRDMLVFIDSDKGYAVVSVSSAKRAEHAIAMLREAFSGSFPARHFQPRCVVEDRMTSWIEKNELPQIFALGFDATLKSTDSEGATVRVSKEDLQSEEILGHIKAGKVITEMQLIFEDSASFVLTSDLVLKRLRPEDQYLEQNLPESVDDAVADMQSILLVQADLMDNIVDALVRTFECE</sequence>
<dbReference type="GO" id="GO:0000018">
    <property type="term" value="P:regulation of DNA recombination"/>
    <property type="evidence" value="ECO:0007669"/>
    <property type="project" value="TreeGrafter"/>
</dbReference>
<evidence type="ECO:0000256" key="4">
    <source>
        <dbReference type="ARBA" id="ARBA00022490"/>
    </source>
</evidence>
<comment type="similarity">
    <text evidence="2">Belongs to the RdgC family.</text>
</comment>
<gene>
    <name evidence="6" type="ORF">IAB19_06890</name>
</gene>
<organism evidence="6 7">
    <name type="scientific">Candidatus Avisuccinivibrio stercorigallinarum</name>
    <dbReference type="NCBI Taxonomy" id="2840704"/>
    <lineage>
        <taxon>Bacteria</taxon>
        <taxon>Pseudomonadati</taxon>
        <taxon>Pseudomonadota</taxon>
        <taxon>Gammaproteobacteria</taxon>
        <taxon>Aeromonadales</taxon>
        <taxon>Succinivibrionaceae</taxon>
        <taxon>Succinivibrionaceae incertae sedis</taxon>
        <taxon>Candidatus Avisuccinivibrio</taxon>
    </lineage>
</organism>